<dbReference type="EMBL" id="UGXK01000001">
    <property type="protein sequence ID" value="SUG71675.1"/>
    <property type="molecule type" value="Genomic_DNA"/>
</dbReference>
<dbReference type="InterPro" id="IPR009977">
    <property type="entry name" value="Mig-14"/>
</dbReference>
<gene>
    <name evidence="1" type="ORF">NCTC5798_02847</name>
</gene>
<dbReference type="PIRSF" id="PIRSF029703">
    <property type="entry name" value="Mig-14"/>
    <property type="match status" value="1"/>
</dbReference>
<proteinExistence type="predicted"/>
<dbReference type="Pfam" id="PF07395">
    <property type="entry name" value="Mig-14"/>
    <property type="match status" value="1"/>
</dbReference>
<sequence>MLTIKYKLNICHIFIWLSKKIIQNSIFSKLSQEFLVKIQEVKRILTRWQPSSFTLYREVFTQYGGSINMHPDIVDYFMKRHNWHFKFFHYKEDDKIKGAYFICNDQNIGILTRRTFPLSSDEILIPMAPDLRCFLPDRTNRLSALHQPQIRNAIWKLARKKQNCLVKETFSSKFEKTRRNEYQRFLKKGGSVKSVADCSSDELTHIFIELFRSRFGNTSSCYPADNLTNFFSQLHHLLFGHILYIEGIPCAFDIVLKSESQMNVYFDVSNGAIKNECRPLSPGSILMWLNISRARHYCQERQKKLLFSIGILKPEWEYKRMWSTPYFTGKSIC</sequence>
<organism evidence="1 2">
    <name type="scientific">Salmonella enterica I</name>
    <dbReference type="NCBI Taxonomy" id="59201"/>
    <lineage>
        <taxon>Bacteria</taxon>
        <taxon>Pseudomonadati</taxon>
        <taxon>Pseudomonadota</taxon>
        <taxon>Gammaproteobacteria</taxon>
        <taxon>Enterobacterales</taxon>
        <taxon>Enterobacteriaceae</taxon>
        <taxon>Salmonella</taxon>
    </lineage>
</organism>
<dbReference type="NCBIfam" id="NF011840">
    <property type="entry name" value="PRK15312.1"/>
    <property type="match status" value="1"/>
</dbReference>
<dbReference type="SUPFAM" id="SSF55729">
    <property type="entry name" value="Acyl-CoA N-acyltransferases (Nat)"/>
    <property type="match status" value="1"/>
</dbReference>
<evidence type="ECO:0000313" key="2">
    <source>
        <dbReference type="Proteomes" id="UP000255534"/>
    </source>
</evidence>
<reference evidence="1 2" key="1">
    <citation type="submission" date="2018-06" db="EMBL/GenBank/DDBJ databases">
        <authorList>
            <consortium name="Pathogen Informatics"/>
            <person name="Doyle S."/>
        </authorList>
    </citation>
    <scope>NUCLEOTIDE SEQUENCE [LARGE SCALE GENOMIC DNA]</scope>
    <source>
        <strain evidence="1 2">NCTC5798</strain>
    </source>
</reference>
<name>A0A379UU85_SALET</name>
<dbReference type="Proteomes" id="UP000255534">
    <property type="component" value="Unassembled WGS sequence"/>
</dbReference>
<dbReference type="InterPro" id="IPR016181">
    <property type="entry name" value="Acyl_CoA_acyltransferase"/>
</dbReference>
<protein>
    <submittedName>
        <fullName evidence="1">Antimicrobial resistance protein Mig-14</fullName>
    </submittedName>
</protein>
<accession>A0A379UU85</accession>
<dbReference type="AlphaFoldDB" id="A0A379UU85"/>
<evidence type="ECO:0000313" key="1">
    <source>
        <dbReference type="EMBL" id="SUG71675.1"/>
    </source>
</evidence>